<dbReference type="Pfam" id="PF21760">
    <property type="entry name" value="SecD_1st"/>
    <property type="match status" value="1"/>
</dbReference>
<feature type="domain" description="Protein translocase subunit SecDF P1" evidence="12">
    <location>
        <begin position="197"/>
        <end position="251"/>
    </location>
</feature>
<feature type="transmembrane region" description="Helical" evidence="9">
    <location>
        <begin position="627"/>
        <end position="647"/>
    </location>
</feature>
<dbReference type="EMBL" id="JAQGEF010000012">
    <property type="protein sequence ID" value="MDA3615435.1"/>
    <property type="molecule type" value="Genomic_DNA"/>
</dbReference>
<proteinExistence type="inferred from homology"/>
<keyword evidence="3 9" id="KW-1003">Cell membrane</keyword>
<feature type="transmembrane region" description="Helical" evidence="9">
    <location>
        <begin position="950"/>
        <end position="974"/>
    </location>
</feature>
<comment type="subcellular location">
    <subcellularLocation>
        <location evidence="1 9">Cell membrane</location>
        <topology evidence="1 9">Multi-pass membrane protein</topology>
    </subcellularLocation>
</comment>
<feature type="domain" description="Protein export membrane protein SecD/SecF C-terminal" evidence="11">
    <location>
        <begin position="484"/>
        <end position="654"/>
    </location>
</feature>
<evidence type="ECO:0000256" key="6">
    <source>
        <dbReference type="ARBA" id="ARBA00022989"/>
    </source>
</evidence>
<comment type="similarity">
    <text evidence="9">Belongs to the SecD/SecF family. SecD subfamily.</text>
</comment>
<accession>A0ABT4UKZ8</accession>
<dbReference type="HAMAP" id="MF_01463_B">
    <property type="entry name" value="SecD_B"/>
    <property type="match status" value="1"/>
</dbReference>
<feature type="transmembrane region" description="Helical" evidence="9">
    <location>
        <begin position="599"/>
        <end position="621"/>
    </location>
</feature>
<dbReference type="Pfam" id="PF02355">
    <property type="entry name" value="SecD_SecF_C"/>
    <property type="match status" value="2"/>
</dbReference>
<evidence type="ECO:0000313" key="15">
    <source>
        <dbReference type="Proteomes" id="UP001210231"/>
    </source>
</evidence>
<dbReference type="InterPro" id="IPR005791">
    <property type="entry name" value="SecD"/>
</dbReference>
<keyword evidence="15" id="KW-1185">Reference proteome</keyword>
<dbReference type="NCBIfam" id="TIGR00966">
    <property type="entry name" value="transloc_SecF"/>
    <property type="match status" value="1"/>
</dbReference>
<protein>
    <recommendedName>
        <fullName evidence="9 10">Multifunctional fusion protein</fullName>
    </recommendedName>
    <domain>
        <recommendedName>
            <fullName evidence="9">Protein translocase subunit SecD</fullName>
        </recommendedName>
    </domain>
    <domain>
        <recommendedName>
            <fullName evidence="10">Protein-export membrane protein SecF</fullName>
        </recommendedName>
    </domain>
</protein>
<dbReference type="Gene3D" id="3.30.70.3220">
    <property type="match status" value="1"/>
</dbReference>
<feature type="transmembrane region" description="Helical" evidence="9">
    <location>
        <begin position="686"/>
        <end position="705"/>
    </location>
</feature>
<evidence type="ECO:0000256" key="3">
    <source>
        <dbReference type="ARBA" id="ARBA00022475"/>
    </source>
</evidence>
<dbReference type="Pfam" id="PF22599">
    <property type="entry name" value="SecDF_P1_head"/>
    <property type="match status" value="1"/>
</dbReference>
<feature type="transmembrane region" description="Helical" evidence="9">
    <location>
        <begin position="815"/>
        <end position="833"/>
    </location>
</feature>
<feature type="transmembrane region" description="Helical" evidence="9">
    <location>
        <begin position="845"/>
        <end position="870"/>
    </location>
</feature>
<feature type="transmembrane region" description="Helical" evidence="9">
    <location>
        <begin position="528"/>
        <end position="548"/>
    </location>
</feature>
<evidence type="ECO:0000256" key="9">
    <source>
        <dbReference type="HAMAP-Rule" id="MF_01463"/>
    </source>
</evidence>
<dbReference type="Gene3D" id="1.20.1640.10">
    <property type="entry name" value="Multidrug efflux transporter AcrB transmembrane domain"/>
    <property type="match status" value="2"/>
</dbReference>
<comment type="similarity">
    <text evidence="10">Belongs to the SecD/SecF family. SecF subfamily.</text>
</comment>
<comment type="subunit">
    <text evidence="10">Forms a complex with SecD. Part of the essential Sec protein translocation apparatus which comprises SecA, SecYEG and auxiliary proteins SecDF. Other proteins may also be involved.</text>
</comment>
<dbReference type="PANTHER" id="PTHR30081:SF1">
    <property type="entry name" value="PROTEIN TRANSLOCASE SUBUNIT SECD"/>
    <property type="match status" value="1"/>
</dbReference>
<evidence type="ECO:0000256" key="5">
    <source>
        <dbReference type="ARBA" id="ARBA00022927"/>
    </source>
</evidence>
<dbReference type="InterPro" id="IPR048631">
    <property type="entry name" value="SecD_1st"/>
</dbReference>
<evidence type="ECO:0000256" key="7">
    <source>
        <dbReference type="ARBA" id="ARBA00023010"/>
    </source>
</evidence>
<reference evidence="14 15" key="1">
    <citation type="submission" date="2022-12" db="EMBL/GenBank/DDBJ databases">
        <title>Chitinophagaceae gen. sp. nov., a new member of the family Chitinophagaceae, isolated from soil in a chemical factory.</title>
        <authorList>
            <person name="Ke Z."/>
        </authorList>
    </citation>
    <scope>NUCLEOTIDE SEQUENCE [LARGE SCALE GENOMIC DNA]</scope>
    <source>
        <strain evidence="14 15">LY-5</strain>
    </source>
</reference>
<sequence>MQMKGMVRFFAALFIIFSVYQMSHSWFVKSHEKKMKAQAERFVKATMPGADVNSEEYKNAVKVRLQRLLDSTSQTKITWFGETYKSAKDQEAKLGLDLQGGMSVTLEVGMADLLRSLSGHSTDKTFNAALEKAIAEKATSGKDLIDLFIANYSSLSNGAKLSGIFAGPSKGKVTIASSDNQVIEYIRKEADDAFASTANILRNRIDRFGVASPTINSDKAKKVITVELAGTNEKERVRAYLQSSANLQFFELYNIQEIDASLKSAQEAYAAVHKGTDTTKVTVDPADSTKVDTAALVANFAKENPIVSKFAQIYQPEQDPKTGKVFFPAAIGAVMTADTAALSALLKDPIIASKFPANLKFSYGSFGSEAQNQVVNLYALKTVDGSKAKLEGEHIEDASQDFDDRGKVAIKMQMDPIGSKIWAKMTGDNIGKGIAIVLDDFVQTAPNVNTVIPNGSSEITGSYTVKEATDMAEMLKSGKLPAPAKIVQEQVVGPTLGEEAVNGGMLAFTIAFAVIFVLMLAYYNSGGWIANVSLILNILFTIAILTALGNTFTAASIAGLVLTIGMAVDTNVLIFERIKEELSHGKSYKEAVNIGYRRSLAPVLDAHITTFITAAILYYFGLGPVKGFAFVQMWGIALNLFCGILISRTMTDWFTDRGKHLEYFTGISRKIFKHAQFKFIEGRKKAYIVSGILIALGIASFFNGFDYGVEFKGGRSYTVKFDQAVKNEDVANALHNVFGEHPIIKTVGDQKHLNITTAYKIDEPGMKIDSLVERTLYTGLSSFLPNGLSFEKFDADYKIAQQTVQPSISEDLKRGAIYATGLAILAIVVYIFARFRDSRFSIGTIISLIHDVLVTLAVFSFCRGIMPFPLEIDQHFIAAILTVVGFSMNDTVIVFDRIRENLGLMKGASKETIINRSINDTLSRTIMTSFTVFISILILFVVGGEVTRGFAFAMLIGVLVGTYSSIFVAAPILVDFQKDKPLADHKSEEKKEKTEEFA</sequence>
<keyword evidence="8 9" id="KW-0472">Membrane</keyword>
<comment type="caution">
    <text evidence="9">Lacks conserved residue(s) required for the propagation of feature annotation.</text>
</comment>
<evidence type="ECO:0000259" key="12">
    <source>
        <dbReference type="Pfam" id="PF21760"/>
    </source>
</evidence>
<dbReference type="InterPro" id="IPR048634">
    <property type="entry name" value="SecD_SecF_C"/>
</dbReference>
<feature type="transmembrane region" description="Helical" evidence="9">
    <location>
        <begin position="876"/>
        <end position="895"/>
    </location>
</feature>
<gene>
    <name evidence="14" type="primary">secDF</name>
    <name evidence="9" type="synonym">secD</name>
    <name evidence="10" type="synonym">secF</name>
    <name evidence="14" type="ORF">O3P16_11500</name>
</gene>
<dbReference type="InterPro" id="IPR005665">
    <property type="entry name" value="SecF_bac"/>
</dbReference>
<keyword evidence="5 9" id="KW-0653">Protein transport</keyword>
<evidence type="ECO:0000256" key="10">
    <source>
        <dbReference type="HAMAP-Rule" id="MF_01464"/>
    </source>
</evidence>
<dbReference type="Proteomes" id="UP001210231">
    <property type="component" value="Unassembled WGS sequence"/>
</dbReference>
<dbReference type="NCBIfam" id="NF009585">
    <property type="entry name" value="PRK13024.1-5"/>
    <property type="match status" value="1"/>
</dbReference>
<keyword evidence="4 9" id="KW-0812">Transmembrane</keyword>
<keyword evidence="6 9" id="KW-1133">Transmembrane helix</keyword>
<evidence type="ECO:0000256" key="8">
    <source>
        <dbReference type="ARBA" id="ARBA00023136"/>
    </source>
</evidence>
<dbReference type="RefSeq" id="WP_407031761.1">
    <property type="nucleotide sequence ID" value="NZ_JAQGEF010000012.1"/>
</dbReference>
<dbReference type="HAMAP" id="MF_01464_B">
    <property type="entry name" value="SecF_B"/>
    <property type="match status" value="1"/>
</dbReference>
<feature type="domain" description="SecDF P1 head subdomain" evidence="13">
    <location>
        <begin position="387"/>
        <end position="482"/>
    </location>
</feature>
<comment type="caution">
    <text evidence="14">The sequence shown here is derived from an EMBL/GenBank/DDBJ whole genome shotgun (WGS) entry which is preliminary data.</text>
</comment>
<feature type="domain" description="Protein export membrane protein SecD/SecF C-terminal" evidence="11">
    <location>
        <begin position="798"/>
        <end position="978"/>
    </location>
</feature>
<dbReference type="InterPro" id="IPR054384">
    <property type="entry name" value="SecDF_P1_head"/>
</dbReference>
<feature type="transmembrane region" description="Helical" evidence="9">
    <location>
        <begin position="926"/>
        <end position="944"/>
    </location>
</feature>
<evidence type="ECO:0000256" key="1">
    <source>
        <dbReference type="ARBA" id="ARBA00004651"/>
    </source>
</evidence>
<dbReference type="NCBIfam" id="TIGR00916">
    <property type="entry name" value="2A0604s01"/>
    <property type="match status" value="2"/>
</dbReference>
<evidence type="ECO:0000259" key="13">
    <source>
        <dbReference type="Pfam" id="PF22599"/>
    </source>
</evidence>
<dbReference type="PRINTS" id="PR01755">
    <property type="entry name" value="SECFTRNLCASE"/>
</dbReference>
<organism evidence="14 15">
    <name type="scientific">Polluticaenibacter yanchengensis</name>
    <dbReference type="NCBI Taxonomy" id="3014562"/>
    <lineage>
        <taxon>Bacteria</taxon>
        <taxon>Pseudomonadati</taxon>
        <taxon>Bacteroidota</taxon>
        <taxon>Chitinophagia</taxon>
        <taxon>Chitinophagales</taxon>
        <taxon>Chitinophagaceae</taxon>
        <taxon>Polluticaenibacter</taxon>
    </lineage>
</organism>
<dbReference type="Pfam" id="PF07549">
    <property type="entry name" value="Sec_GG"/>
    <property type="match status" value="2"/>
</dbReference>
<dbReference type="Gene3D" id="3.30.1360.200">
    <property type="match status" value="1"/>
</dbReference>
<comment type="subunit">
    <text evidence="9">Forms a complex with SecF. Part of the essential Sec protein translocation apparatus which comprises SecA, SecYEG and auxiliary proteins SecDF. Other proteins may also be involved.</text>
</comment>
<evidence type="ECO:0000256" key="4">
    <source>
        <dbReference type="ARBA" id="ARBA00022692"/>
    </source>
</evidence>
<dbReference type="InterPro" id="IPR022646">
    <property type="entry name" value="SecD/SecF_CS"/>
</dbReference>
<dbReference type="PANTHER" id="PTHR30081">
    <property type="entry name" value="PROTEIN-EXPORT MEMBRANE PROTEIN SEC"/>
    <property type="match status" value="1"/>
</dbReference>
<keyword evidence="2 9" id="KW-0813">Transport</keyword>
<evidence type="ECO:0000259" key="11">
    <source>
        <dbReference type="Pfam" id="PF02355"/>
    </source>
</evidence>
<feature type="transmembrane region" description="Helical" evidence="9">
    <location>
        <begin position="500"/>
        <end position="521"/>
    </location>
</feature>
<evidence type="ECO:0000256" key="2">
    <source>
        <dbReference type="ARBA" id="ARBA00022448"/>
    </source>
</evidence>
<evidence type="ECO:0000313" key="14">
    <source>
        <dbReference type="EMBL" id="MDA3615435.1"/>
    </source>
</evidence>
<feature type="transmembrane region" description="Helical" evidence="9">
    <location>
        <begin position="554"/>
        <end position="578"/>
    </location>
</feature>
<keyword evidence="7 9" id="KW-0811">Translocation</keyword>
<name>A0ABT4UKZ8_9BACT</name>
<dbReference type="InterPro" id="IPR055344">
    <property type="entry name" value="SecD_SecF_C_bact"/>
</dbReference>
<dbReference type="NCBIfam" id="TIGR01129">
    <property type="entry name" value="secD"/>
    <property type="match status" value="1"/>
</dbReference>
<dbReference type="InterPro" id="IPR022813">
    <property type="entry name" value="SecD/SecF_arch_bac"/>
</dbReference>
<dbReference type="SUPFAM" id="SSF82866">
    <property type="entry name" value="Multidrug efflux transporter AcrB transmembrane domain"/>
    <property type="match status" value="2"/>
</dbReference>
<dbReference type="InterPro" id="IPR022645">
    <property type="entry name" value="SecD/SecF_bac"/>
</dbReference>
<comment type="function">
    <text evidence="9">Part of the Sec protein translocase complex. Interacts with the SecYEG preprotein conducting channel. SecDF uses the proton motive force (PMF) to complete protein translocation after the ATP-dependent function of SecA.</text>
</comment>